<comment type="catalytic activity">
    <reaction evidence="8">
        <text>a 1-O-(1Z-alkenyl)-sn-glycero-3-phosphocholine + H2O = a 2,3-saturated aldehyde + sn-glycerol 3-phosphocholine</text>
        <dbReference type="Rhea" id="RHEA:22544"/>
        <dbReference type="ChEBI" id="CHEBI:15377"/>
        <dbReference type="ChEBI" id="CHEBI:16870"/>
        <dbReference type="ChEBI" id="CHEBI:73359"/>
        <dbReference type="ChEBI" id="CHEBI:77287"/>
        <dbReference type="EC" id="3.3.2.2"/>
    </reaction>
</comment>
<dbReference type="GeneID" id="110078564"/>
<keyword evidence="3 9" id="KW-0812">Transmembrane</keyword>
<comment type="subcellular location">
    <subcellularLocation>
        <location evidence="1">Membrane</location>
        <topology evidence="1">Multi-pass membrane protein</topology>
    </subcellularLocation>
</comment>
<sequence length="246" mass="27446">MISSTSNTRNKKNMDILEVDAQYRRKIAANIRNQLYHLLPFLASCVLYFALSLLEPSVLSTVVKCLPTLSLAFFVAVQSHSTGAWTPYSRRLFQGLLFSVVGDACLVWPQLFLPGLAAFALCHVSYIAAFGWSPFRPFTFILMAIFVTTSYIIFLLPCLEGIYIWATAAYTGLIGIMVWRALSRPEHHLSTSVGSLFFLVSDLLVGISKFCSSLPHARLLIMTTYYTAQGLISLSVACQKVHWKSN</sequence>
<evidence type="ECO:0000256" key="3">
    <source>
        <dbReference type="ARBA" id="ARBA00022692"/>
    </source>
</evidence>
<keyword evidence="5 9" id="KW-0472">Membrane</keyword>
<dbReference type="GO" id="GO:0047408">
    <property type="term" value="F:alkenylglycerophosphocholine hydrolase activity"/>
    <property type="evidence" value="ECO:0007669"/>
    <property type="project" value="UniProtKB-EC"/>
</dbReference>
<evidence type="ECO:0000256" key="2">
    <source>
        <dbReference type="ARBA" id="ARBA00007375"/>
    </source>
</evidence>
<dbReference type="InParanoid" id="A0A6J0TLX7"/>
<evidence type="ECO:0000313" key="10">
    <source>
        <dbReference type="Proteomes" id="UP001652642"/>
    </source>
</evidence>
<reference evidence="11" key="1">
    <citation type="submission" date="2025-08" db="UniProtKB">
        <authorList>
            <consortium name="RefSeq"/>
        </authorList>
    </citation>
    <scope>IDENTIFICATION</scope>
</reference>
<evidence type="ECO:0000256" key="5">
    <source>
        <dbReference type="ARBA" id="ARBA00023136"/>
    </source>
</evidence>
<feature type="transmembrane region" description="Helical" evidence="9">
    <location>
        <begin position="189"/>
        <end position="207"/>
    </location>
</feature>
<feature type="transmembrane region" description="Helical" evidence="9">
    <location>
        <begin position="35"/>
        <end position="54"/>
    </location>
</feature>
<dbReference type="InterPro" id="IPR012506">
    <property type="entry name" value="TMEM86B-like"/>
</dbReference>
<accession>A0A6J0TLX7</accession>
<evidence type="ECO:0000256" key="7">
    <source>
        <dbReference type="ARBA" id="ARBA00049458"/>
    </source>
</evidence>
<gene>
    <name evidence="11" type="primary">TMEM86B</name>
</gene>
<comment type="catalytic activity">
    <reaction evidence="7">
        <text>a 1-O-(1Z-alkenyl)-sn-glycero-3-phosphoethanolamine + H2O = a 2,3-saturated aldehyde + sn-glycero-3-phosphoethanolamine</text>
        <dbReference type="Rhea" id="RHEA:16905"/>
        <dbReference type="ChEBI" id="CHEBI:15377"/>
        <dbReference type="ChEBI" id="CHEBI:73359"/>
        <dbReference type="ChEBI" id="CHEBI:77288"/>
        <dbReference type="ChEBI" id="CHEBI:143890"/>
        <dbReference type="EC" id="3.3.2.2"/>
    </reaction>
</comment>
<dbReference type="PANTHER" id="PTHR31885">
    <property type="entry name" value="GH04784P"/>
    <property type="match status" value="1"/>
</dbReference>
<dbReference type="EC" id="3.3.2.2" evidence="6"/>
<dbReference type="GO" id="GO:0016020">
    <property type="term" value="C:membrane"/>
    <property type="evidence" value="ECO:0007669"/>
    <property type="project" value="UniProtKB-SubCell"/>
</dbReference>
<feature type="transmembrane region" description="Helical" evidence="9">
    <location>
        <begin position="138"/>
        <end position="156"/>
    </location>
</feature>
<evidence type="ECO:0000256" key="6">
    <source>
        <dbReference type="ARBA" id="ARBA00035673"/>
    </source>
</evidence>
<evidence type="ECO:0000256" key="8">
    <source>
        <dbReference type="ARBA" id="ARBA00049560"/>
    </source>
</evidence>
<keyword evidence="10" id="KW-1185">Reference proteome</keyword>
<dbReference type="PANTHER" id="PTHR31885:SF12">
    <property type="entry name" value="LYSOPLASMALOGENASE"/>
    <property type="match status" value="1"/>
</dbReference>
<evidence type="ECO:0000256" key="4">
    <source>
        <dbReference type="ARBA" id="ARBA00022989"/>
    </source>
</evidence>
<evidence type="ECO:0000256" key="1">
    <source>
        <dbReference type="ARBA" id="ARBA00004141"/>
    </source>
</evidence>
<dbReference type="Pfam" id="PF07947">
    <property type="entry name" value="YhhN"/>
    <property type="match status" value="1"/>
</dbReference>
<dbReference type="CTD" id="255043"/>
<dbReference type="AlphaFoldDB" id="A0A6J0TLX7"/>
<comment type="similarity">
    <text evidence="2">Belongs to the TMEM86 family.</text>
</comment>
<name>A0A6J0TLX7_9SAUR</name>
<protein>
    <recommendedName>
        <fullName evidence="6">lysoplasmalogenase</fullName>
        <ecNumber evidence="6">3.3.2.2</ecNumber>
    </recommendedName>
</protein>
<evidence type="ECO:0000313" key="11">
    <source>
        <dbReference type="RefSeq" id="XP_020648523.2"/>
    </source>
</evidence>
<keyword evidence="4 9" id="KW-1133">Transmembrane helix</keyword>
<dbReference type="Proteomes" id="UP001652642">
    <property type="component" value="Chromosome 6"/>
</dbReference>
<dbReference type="KEGG" id="pvt:110078564"/>
<dbReference type="RefSeq" id="XP_020648523.2">
    <property type="nucleotide sequence ID" value="XM_020792864.2"/>
</dbReference>
<proteinExistence type="inferred from homology"/>
<feature type="transmembrane region" description="Helical" evidence="9">
    <location>
        <begin position="162"/>
        <end position="182"/>
    </location>
</feature>
<organism evidence="10 11">
    <name type="scientific">Pogona vitticeps</name>
    <name type="common">central bearded dragon</name>
    <dbReference type="NCBI Taxonomy" id="103695"/>
    <lineage>
        <taxon>Eukaryota</taxon>
        <taxon>Metazoa</taxon>
        <taxon>Chordata</taxon>
        <taxon>Craniata</taxon>
        <taxon>Vertebrata</taxon>
        <taxon>Euteleostomi</taxon>
        <taxon>Lepidosauria</taxon>
        <taxon>Squamata</taxon>
        <taxon>Bifurcata</taxon>
        <taxon>Unidentata</taxon>
        <taxon>Episquamata</taxon>
        <taxon>Toxicofera</taxon>
        <taxon>Iguania</taxon>
        <taxon>Acrodonta</taxon>
        <taxon>Agamidae</taxon>
        <taxon>Amphibolurinae</taxon>
        <taxon>Pogona</taxon>
    </lineage>
</organism>
<dbReference type="OrthoDB" id="2133758at2759"/>
<evidence type="ECO:0000256" key="9">
    <source>
        <dbReference type="SAM" id="Phobius"/>
    </source>
</evidence>